<feature type="region of interest" description="Disordered" evidence="1">
    <location>
        <begin position="58"/>
        <end position="84"/>
    </location>
</feature>
<evidence type="ECO:0000313" key="2">
    <source>
        <dbReference type="EMBL" id="MPC10543.1"/>
    </source>
</evidence>
<dbReference type="EMBL" id="VSRR010000121">
    <property type="protein sequence ID" value="MPC10543.1"/>
    <property type="molecule type" value="Genomic_DNA"/>
</dbReference>
<organism evidence="2 3">
    <name type="scientific">Portunus trituberculatus</name>
    <name type="common">Swimming crab</name>
    <name type="synonym">Neptunus trituberculatus</name>
    <dbReference type="NCBI Taxonomy" id="210409"/>
    <lineage>
        <taxon>Eukaryota</taxon>
        <taxon>Metazoa</taxon>
        <taxon>Ecdysozoa</taxon>
        <taxon>Arthropoda</taxon>
        <taxon>Crustacea</taxon>
        <taxon>Multicrustacea</taxon>
        <taxon>Malacostraca</taxon>
        <taxon>Eumalacostraca</taxon>
        <taxon>Eucarida</taxon>
        <taxon>Decapoda</taxon>
        <taxon>Pleocyemata</taxon>
        <taxon>Brachyura</taxon>
        <taxon>Eubrachyura</taxon>
        <taxon>Portunoidea</taxon>
        <taxon>Portunidae</taxon>
        <taxon>Portuninae</taxon>
        <taxon>Portunus</taxon>
    </lineage>
</organism>
<comment type="caution">
    <text evidence="2">The sequence shown here is derived from an EMBL/GenBank/DDBJ whole genome shotgun (WGS) entry which is preliminary data.</text>
</comment>
<evidence type="ECO:0000313" key="3">
    <source>
        <dbReference type="Proteomes" id="UP000324222"/>
    </source>
</evidence>
<name>A0A5B7CSV1_PORTR</name>
<reference evidence="2 3" key="1">
    <citation type="submission" date="2019-05" db="EMBL/GenBank/DDBJ databases">
        <title>Another draft genome of Portunus trituberculatus and its Hox gene families provides insights of decapod evolution.</title>
        <authorList>
            <person name="Jeong J.-H."/>
            <person name="Song I."/>
            <person name="Kim S."/>
            <person name="Choi T."/>
            <person name="Kim D."/>
            <person name="Ryu S."/>
            <person name="Kim W."/>
        </authorList>
    </citation>
    <scope>NUCLEOTIDE SEQUENCE [LARGE SCALE GENOMIC DNA]</scope>
    <source>
        <tissue evidence="2">Muscle</tissue>
    </source>
</reference>
<keyword evidence="3" id="KW-1185">Reference proteome</keyword>
<dbReference type="AlphaFoldDB" id="A0A5B7CSV1"/>
<gene>
    <name evidence="2" type="ORF">E2C01_003180</name>
</gene>
<evidence type="ECO:0000256" key="1">
    <source>
        <dbReference type="SAM" id="MobiDB-lite"/>
    </source>
</evidence>
<protein>
    <submittedName>
        <fullName evidence="2">Uncharacterized protein</fullName>
    </submittedName>
</protein>
<proteinExistence type="predicted"/>
<dbReference type="Proteomes" id="UP000324222">
    <property type="component" value="Unassembled WGS sequence"/>
</dbReference>
<sequence>MKEGMVSLHVPLKVAAPIAGEGAVVAGVRLGPRVNPEMAAEGGAAGEVSATRLTEQGVGGVAGDDDLPAHRLQRRQGAQPYVRQ</sequence>
<accession>A0A5B7CSV1</accession>